<evidence type="ECO:0000313" key="3">
    <source>
        <dbReference type="Proteomes" id="UP000282106"/>
    </source>
</evidence>
<dbReference type="Proteomes" id="UP000282106">
    <property type="component" value="Unassembled WGS sequence"/>
</dbReference>
<protein>
    <submittedName>
        <fullName evidence="2">DUF1631 family protein</fullName>
    </submittedName>
</protein>
<dbReference type="InterPro" id="IPR012434">
    <property type="entry name" value="DUF1631"/>
</dbReference>
<dbReference type="AlphaFoldDB" id="A0A3N0VK05"/>
<gene>
    <name evidence="2" type="ORF">ED208_00695</name>
</gene>
<evidence type="ECO:0000256" key="1">
    <source>
        <dbReference type="SAM" id="MobiDB-lite"/>
    </source>
</evidence>
<organism evidence="2 3">
    <name type="scientific">Stagnimonas aquatica</name>
    <dbReference type="NCBI Taxonomy" id="2689987"/>
    <lineage>
        <taxon>Bacteria</taxon>
        <taxon>Pseudomonadati</taxon>
        <taxon>Pseudomonadota</taxon>
        <taxon>Gammaproteobacteria</taxon>
        <taxon>Nevskiales</taxon>
        <taxon>Nevskiaceae</taxon>
        <taxon>Stagnimonas</taxon>
    </lineage>
</organism>
<name>A0A3N0VK05_9GAMM</name>
<evidence type="ECO:0000313" key="2">
    <source>
        <dbReference type="EMBL" id="ROH93087.1"/>
    </source>
</evidence>
<keyword evidence="3" id="KW-1185">Reference proteome</keyword>
<dbReference type="RefSeq" id="WP_123209939.1">
    <property type="nucleotide sequence ID" value="NZ_RJVO01000001.1"/>
</dbReference>
<comment type="caution">
    <text evidence="2">The sequence shown here is derived from an EMBL/GenBank/DDBJ whole genome shotgun (WGS) entry which is preliminary data.</text>
</comment>
<reference evidence="2 3" key="1">
    <citation type="submission" date="2018-10" db="EMBL/GenBank/DDBJ databases">
        <authorList>
            <person name="Chen W.-M."/>
        </authorList>
    </citation>
    <scope>NUCLEOTIDE SEQUENCE [LARGE SCALE GENOMIC DNA]</scope>
    <source>
        <strain evidence="2 3">THS-13</strain>
    </source>
</reference>
<feature type="compositionally biased region" description="Low complexity" evidence="1">
    <location>
        <begin position="337"/>
        <end position="359"/>
    </location>
</feature>
<feature type="region of interest" description="Disordered" evidence="1">
    <location>
        <begin position="336"/>
        <end position="366"/>
    </location>
</feature>
<dbReference type="EMBL" id="RJVO01000001">
    <property type="protein sequence ID" value="ROH93087.1"/>
    <property type="molecule type" value="Genomic_DNA"/>
</dbReference>
<dbReference type="InParanoid" id="A0A3N0VK05"/>
<proteinExistence type="predicted"/>
<feature type="region of interest" description="Disordered" evidence="1">
    <location>
        <begin position="228"/>
        <end position="249"/>
    </location>
</feature>
<dbReference type="Pfam" id="PF07793">
    <property type="entry name" value="DUF1631"/>
    <property type="match status" value="1"/>
</dbReference>
<sequence length="465" mass="49861">MAVLSPSRSAAPQPADLVALERPQPAVAALPAALRDLALREAEALAGDFVEHLDAALQSLVGQARNSAETRNALALGDALRLSQAELLRQISRAFRERLTPWTLTAGRSLLDLSRAEAPSLEELEDRLRLDQLAQVCERLAGERGPRLRQRLDSASRSLGLPALASAFAPATPGDCFAAAFHRMALPAEQRALAYRLVEQQALPRWPALLDAVLHLLDQQALDASQLQSGAAANSDPATADRRPAPLSRSASAVITEGFLPLLAGIRRRHGRGSQQDQAALALLNEFAASFAPQARRTTRIDLTLRIGEALQAAGLPEARLHALLDGLADHYAEAHGPAPRSAQPAAALATPGIAGPLPEASTRSAAQPEQLARLLRAEQWFRVRDRRSGDDRWLCLAALYPEQDRLSFRGSDGAVVLGLRTSQFVQDLIDGHAEPLNADSDLGRALRGLQTPNGRSPMRDAAAF</sequence>
<accession>A0A3N0VK05</accession>